<dbReference type="Gene3D" id="1.10.8.270">
    <property type="entry name" value="putative rabgap domain of human tbc1 domain family member 14 like domains"/>
    <property type="match status" value="1"/>
</dbReference>
<evidence type="ECO:0000259" key="4">
    <source>
        <dbReference type="PROSITE" id="PS50086"/>
    </source>
</evidence>
<keyword evidence="1" id="KW-0343">GTPase activation</keyword>
<organism evidence="5 6">
    <name type="scientific">Parascedosporium putredinis</name>
    <dbReference type="NCBI Taxonomy" id="1442378"/>
    <lineage>
        <taxon>Eukaryota</taxon>
        <taxon>Fungi</taxon>
        <taxon>Dikarya</taxon>
        <taxon>Ascomycota</taxon>
        <taxon>Pezizomycotina</taxon>
        <taxon>Sordariomycetes</taxon>
        <taxon>Hypocreomycetidae</taxon>
        <taxon>Microascales</taxon>
        <taxon>Microascaceae</taxon>
        <taxon>Parascedosporium</taxon>
    </lineage>
</organism>
<accession>A0A9P1GXT2</accession>
<feature type="compositionally biased region" description="Acidic residues" evidence="3">
    <location>
        <begin position="114"/>
        <end position="123"/>
    </location>
</feature>
<reference evidence="5" key="1">
    <citation type="submission" date="2022-11" db="EMBL/GenBank/DDBJ databases">
        <authorList>
            <person name="Scott C."/>
            <person name="Bruce N."/>
        </authorList>
    </citation>
    <scope>NUCLEOTIDE SEQUENCE</scope>
</reference>
<proteinExistence type="predicted"/>
<dbReference type="AlphaFoldDB" id="A0A9P1GXT2"/>
<evidence type="ECO:0000313" key="5">
    <source>
        <dbReference type="EMBL" id="CAI4212736.1"/>
    </source>
</evidence>
<dbReference type="PROSITE" id="PS50086">
    <property type="entry name" value="TBC_RABGAP"/>
    <property type="match status" value="1"/>
</dbReference>
<dbReference type="EMBL" id="CALLCH030000005">
    <property type="protein sequence ID" value="CAI4212736.1"/>
    <property type="molecule type" value="Genomic_DNA"/>
</dbReference>
<dbReference type="Proteomes" id="UP000838763">
    <property type="component" value="Unassembled WGS sequence"/>
</dbReference>
<feature type="compositionally biased region" description="Polar residues" evidence="3">
    <location>
        <begin position="13"/>
        <end position="26"/>
    </location>
</feature>
<dbReference type="InterPro" id="IPR050302">
    <property type="entry name" value="Rab_GAP_TBC_domain"/>
</dbReference>
<dbReference type="Gene3D" id="1.10.10.750">
    <property type="entry name" value="Ypt/Rab-GAP domain of gyp1p, domain 1"/>
    <property type="match status" value="1"/>
</dbReference>
<comment type="caution">
    <text evidence="5">The sequence shown here is derived from an EMBL/GenBank/DDBJ whole genome shotgun (WGS) entry which is preliminary data.</text>
</comment>
<evidence type="ECO:0000256" key="3">
    <source>
        <dbReference type="SAM" id="MobiDB-lite"/>
    </source>
</evidence>
<dbReference type="GO" id="GO:0031267">
    <property type="term" value="F:small GTPase binding"/>
    <property type="evidence" value="ECO:0007669"/>
    <property type="project" value="TreeGrafter"/>
</dbReference>
<dbReference type="Pfam" id="PF00566">
    <property type="entry name" value="RabGAP-TBC"/>
    <property type="match status" value="1"/>
</dbReference>
<dbReference type="InterPro" id="IPR000195">
    <property type="entry name" value="Rab-GAP-TBC_dom"/>
</dbReference>
<keyword evidence="6" id="KW-1185">Reference proteome</keyword>
<feature type="compositionally biased region" description="Basic and acidic residues" evidence="3">
    <location>
        <begin position="147"/>
        <end position="160"/>
    </location>
</feature>
<dbReference type="PANTHER" id="PTHR47219:SF9">
    <property type="entry name" value="GTPASE ACTIVATING PROTEIN AND CENTROSOME-ASSOCIATED, ISOFORM B"/>
    <property type="match status" value="1"/>
</dbReference>
<dbReference type="PANTHER" id="PTHR47219">
    <property type="entry name" value="RAB GTPASE-ACTIVATING PROTEIN 1-LIKE"/>
    <property type="match status" value="1"/>
</dbReference>
<feature type="domain" description="Rab-GAP TBC" evidence="4">
    <location>
        <begin position="210"/>
        <end position="309"/>
    </location>
</feature>
<protein>
    <recommendedName>
        <fullName evidence="4">Rab-GAP TBC domain-containing protein</fullName>
    </recommendedName>
</protein>
<feature type="compositionally biased region" description="Low complexity" evidence="3">
    <location>
        <begin position="131"/>
        <end position="142"/>
    </location>
</feature>
<dbReference type="InterPro" id="IPR035969">
    <property type="entry name" value="Rab-GAP_TBC_sf"/>
</dbReference>
<dbReference type="FunFam" id="1.10.10.750:FF:000003">
    <property type="entry name" value="GTPase activating protein (Evi5)"/>
    <property type="match status" value="1"/>
</dbReference>
<gene>
    <name evidence="5" type="ORF">PPNO1_LOCUS2485</name>
</gene>
<name>A0A9P1GXT2_9PEZI</name>
<dbReference type="OrthoDB" id="159449at2759"/>
<keyword evidence="2" id="KW-0175">Coiled coil</keyword>
<evidence type="ECO:0000313" key="6">
    <source>
        <dbReference type="Proteomes" id="UP000838763"/>
    </source>
</evidence>
<evidence type="ECO:0000256" key="1">
    <source>
        <dbReference type="ARBA" id="ARBA00022468"/>
    </source>
</evidence>
<feature type="region of interest" description="Disordered" evidence="3">
    <location>
        <begin position="85"/>
        <end position="162"/>
    </location>
</feature>
<feature type="region of interest" description="Disordered" evidence="3">
    <location>
        <begin position="1"/>
        <end position="26"/>
    </location>
</feature>
<dbReference type="SUPFAM" id="SSF47923">
    <property type="entry name" value="Ypt/Rab-GAP domain of gyp1p"/>
    <property type="match status" value="1"/>
</dbReference>
<evidence type="ECO:0000256" key="2">
    <source>
        <dbReference type="ARBA" id="ARBA00023054"/>
    </source>
</evidence>
<dbReference type="GO" id="GO:0005096">
    <property type="term" value="F:GTPase activator activity"/>
    <property type="evidence" value="ECO:0007669"/>
    <property type="project" value="UniProtKB-KW"/>
</dbReference>
<sequence>MDASAVASPVTEGKSNNTNNYSIAQSDMTHDSMVTVPLSGPPSLAIDTNIPVPLGPSWLGRSTETIGSGQQDAVSDLLATSAGRSSVAVDVDDGTTPQDDTPRPQEAVRSLETELQESGDDDDERQRTVDTPTPSTPTREPSVNWDELQKTENEQPKDEQMGNSANLALRYSMLPPPPMTDLEFYAALVKDYQQTAERLPTLLTNKIRKGIPPPLRGVVWQSISDARDAALEEEYDRLCGETSPVDPVFSKELARSFPSGGDGQRMLAQVLKSFSLYDPEIGYCQGLAYLVGPLLMHMPDKAAFCVLVR</sequence>